<dbReference type="AlphaFoldDB" id="A0ABD1IP22"/>
<dbReference type="InterPro" id="IPR032675">
    <property type="entry name" value="LRR_dom_sf"/>
</dbReference>
<comment type="caution">
    <text evidence="10">The sequence shown here is derived from an EMBL/GenBank/DDBJ whole genome shotgun (WGS) entry which is preliminary data.</text>
</comment>
<dbReference type="Pfam" id="PF14484">
    <property type="entry name" value="FISNA"/>
    <property type="match status" value="1"/>
</dbReference>
<keyword evidence="6" id="KW-0067">ATP-binding</keyword>
<comment type="subcellular location">
    <subcellularLocation>
        <location evidence="1">Cytoplasm</location>
    </subcellularLocation>
</comment>
<evidence type="ECO:0000256" key="4">
    <source>
        <dbReference type="ARBA" id="ARBA00022737"/>
    </source>
</evidence>
<dbReference type="GO" id="GO:0005524">
    <property type="term" value="F:ATP binding"/>
    <property type="evidence" value="ECO:0007669"/>
    <property type="project" value="UniProtKB-KW"/>
</dbReference>
<dbReference type="Pfam" id="PF13765">
    <property type="entry name" value="PRY"/>
    <property type="match status" value="1"/>
</dbReference>
<dbReference type="SMART" id="SM01288">
    <property type="entry name" value="FISNA"/>
    <property type="match status" value="1"/>
</dbReference>
<keyword evidence="5" id="KW-0547">Nucleotide-binding</keyword>
<evidence type="ECO:0000256" key="3">
    <source>
        <dbReference type="ARBA" id="ARBA00022614"/>
    </source>
</evidence>
<dbReference type="Pfam" id="PF17776">
    <property type="entry name" value="NLRC4_HD2"/>
    <property type="match status" value="1"/>
</dbReference>
<protein>
    <recommendedName>
        <fullName evidence="12">NACHT, LRR and PYD domains-containing protein 12-like</fullName>
    </recommendedName>
</protein>
<reference evidence="10 11" key="1">
    <citation type="submission" date="2024-09" db="EMBL/GenBank/DDBJ databases">
        <title>A chromosome-level genome assembly of Gray's grenadier anchovy, Coilia grayii.</title>
        <authorList>
            <person name="Fu Z."/>
        </authorList>
    </citation>
    <scope>NUCLEOTIDE SEQUENCE [LARGE SCALE GENOMIC DNA]</scope>
    <source>
        <strain evidence="10">G4</strain>
        <tissue evidence="10">Muscle</tissue>
    </source>
</reference>
<keyword evidence="11" id="KW-1185">Reference proteome</keyword>
<dbReference type="PROSITE" id="PS50837">
    <property type="entry name" value="NACHT"/>
    <property type="match status" value="1"/>
</dbReference>
<dbReference type="InterPro" id="IPR001611">
    <property type="entry name" value="Leu-rich_rpt"/>
</dbReference>
<gene>
    <name evidence="10" type="ORF">ACEWY4_027650</name>
</gene>
<accession>A0ABD1IP22</accession>
<evidence type="ECO:0000256" key="6">
    <source>
        <dbReference type="ARBA" id="ARBA00022840"/>
    </source>
</evidence>
<dbReference type="SMART" id="SM00368">
    <property type="entry name" value="LRR_RI"/>
    <property type="match status" value="7"/>
</dbReference>
<dbReference type="Pfam" id="PF00622">
    <property type="entry name" value="SPRY"/>
    <property type="match status" value="1"/>
</dbReference>
<dbReference type="InterPro" id="IPR003877">
    <property type="entry name" value="SPRY_dom"/>
</dbReference>
<dbReference type="SUPFAM" id="SSF49899">
    <property type="entry name" value="Concanavalin A-like lectins/glucanases"/>
    <property type="match status" value="1"/>
</dbReference>
<name>A0ABD1IP22_9TELE</name>
<dbReference type="SMART" id="SM00449">
    <property type="entry name" value="SPRY"/>
    <property type="match status" value="1"/>
</dbReference>
<dbReference type="Pfam" id="PF05729">
    <property type="entry name" value="NACHT"/>
    <property type="match status" value="1"/>
</dbReference>
<dbReference type="Pfam" id="PF17779">
    <property type="entry name" value="WHD_NOD2"/>
    <property type="match status" value="1"/>
</dbReference>
<evidence type="ECO:0000259" key="9">
    <source>
        <dbReference type="PROSITE" id="PS50837"/>
    </source>
</evidence>
<dbReference type="PROSITE" id="PS50188">
    <property type="entry name" value="B302_SPRY"/>
    <property type="match status" value="1"/>
</dbReference>
<dbReference type="PRINTS" id="PR01407">
    <property type="entry name" value="BUTYPHLNCDUF"/>
</dbReference>
<dbReference type="InterPro" id="IPR027417">
    <property type="entry name" value="P-loop_NTPase"/>
</dbReference>
<sequence>MTSKLSENNKKALKCRVASLTERSEKHPKPLREINTELVITDGLSEEVHVQHEVRQMEVKLRQERSTKVAIEHNGIFDSSADPKATIRVVMTNGIAGIGKTVTVHKFILDWAEGKANRDIEFILHFPFRHLNLLKDRQLSLLSLILHSHPEMKDVADVNLFSKSKILFIFDGLDESTLCLNFEERSNAYDITETCPVDRVITSLIRGCLLPSSIVWITSRPAAGAGIPCGLIHRWTEVQGFSDLQKLEYLGNQLEDPLDARRLLEEIKPLNALYAMSRIPVICRMLATLFTKMRGNVPTTLTEVFCHYFLIQMTGKKMEEYGDGNDSNTKEILEDNRDEIVKMTQLAFIQLMKGKTLFAEEDLEACGINVAEEFDKSGLFEELVVQEHLGESKVYLFQHLSIQEFLASLFVFYSFSSGGFDELRSLDVEGQQLHHLLQGTVRKSLQSQNGHLDLFLRFLFGISGMKSTQKLLEGLLTHTQKSSEDTKSSLDDTVQYIKNSLNIHSQFPERCMNLLLCLVEMKDQSLHMEAQRYVDRGDMLSPAICSTLAYMMLVSEQTQEVFDLSSYNTTDRGRAKLVTAVRNCRRAQLVSCGLKEDSCKTIRSALQSENSPLKELNLSCNDLQDIGVQVLSWGLSHKNSTLRALRLASCNLTGNSCRILSSVLQSSESHLRELDLTNNNLAAEGVQELSPALSLPSCKLEKLILAGCNLTGESCGALAAALQSGTSHLIHLDLTNNDLGEPGVDKLSEALSHDNCKLEILKLSGCLVSEKASEVLASVLTSKSTCLKELDLSYNHTGDSGVGLRSKLQEKGCHVNIDNDAGQWMKPGLQKYACELTLDVDTAHPELELSEDRRQVSRGEEEANYHEYPDRPQRFDGCPQLLCAEGLSGRHYWEAEWRGSEAVVGVAYRSIQRKAHGADCKIGLHKKSYGLWCEGERYSVRYLKNKTHVPEPGSESGSACRRIGVYLDWPAGTLSFYAVWSGGQRQHLHTYHSWVGEPPRPGFLEPFYPGFWLHWNTKVALRQVA</sequence>
<dbReference type="InterPro" id="IPR006574">
    <property type="entry name" value="PRY"/>
</dbReference>
<feature type="domain" description="B30.2/SPRY" evidence="8">
    <location>
        <begin position="816"/>
        <end position="1025"/>
    </location>
</feature>
<evidence type="ECO:0000256" key="7">
    <source>
        <dbReference type="SAM" id="MobiDB-lite"/>
    </source>
</evidence>
<proteinExistence type="predicted"/>
<dbReference type="InterPro" id="IPR003879">
    <property type="entry name" value="Butyrophylin_SPRY"/>
</dbReference>
<dbReference type="Gene3D" id="2.60.120.920">
    <property type="match status" value="1"/>
</dbReference>
<dbReference type="InterPro" id="IPR041267">
    <property type="entry name" value="NLRP_HD2"/>
</dbReference>
<keyword evidence="4" id="KW-0677">Repeat</keyword>
<keyword evidence="2" id="KW-0963">Cytoplasm</keyword>
<dbReference type="SMART" id="SM00589">
    <property type="entry name" value="PRY"/>
    <property type="match status" value="1"/>
</dbReference>
<keyword evidence="3" id="KW-0433">Leucine-rich repeat</keyword>
<dbReference type="SUPFAM" id="SSF52047">
    <property type="entry name" value="RNI-like"/>
    <property type="match status" value="1"/>
</dbReference>
<dbReference type="EMBL" id="JBHFQA010000083">
    <property type="protein sequence ID" value="KAL2076754.1"/>
    <property type="molecule type" value="Genomic_DNA"/>
</dbReference>
<dbReference type="Pfam" id="PF13516">
    <property type="entry name" value="LRR_6"/>
    <property type="match status" value="5"/>
</dbReference>
<dbReference type="Gene3D" id="3.40.50.300">
    <property type="entry name" value="P-loop containing nucleotide triphosphate hydrolases"/>
    <property type="match status" value="1"/>
</dbReference>
<evidence type="ECO:0000256" key="5">
    <source>
        <dbReference type="ARBA" id="ARBA00022741"/>
    </source>
</evidence>
<dbReference type="InterPro" id="IPR041075">
    <property type="entry name" value="NOD1/2_WH"/>
</dbReference>
<dbReference type="InterPro" id="IPR007111">
    <property type="entry name" value="NACHT_NTPase"/>
</dbReference>
<evidence type="ECO:0000313" key="11">
    <source>
        <dbReference type="Proteomes" id="UP001591681"/>
    </source>
</evidence>
<dbReference type="InterPro" id="IPR013320">
    <property type="entry name" value="ConA-like_dom_sf"/>
</dbReference>
<evidence type="ECO:0000313" key="10">
    <source>
        <dbReference type="EMBL" id="KAL2076754.1"/>
    </source>
</evidence>
<dbReference type="GO" id="GO:0005737">
    <property type="term" value="C:cytoplasm"/>
    <property type="evidence" value="ECO:0007669"/>
    <property type="project" value="UniProtKB-SubCell"/>
</dbReference>
<dbReference type="Gene3D" id="3.80.10.10">
    <property type="entry name" value="Ribonuclease Inhibitor"/>
    <property type="match status" value="1"/>
</dbReference>
<feature type="domain" description="NACHT" evidence="9">
    <location>
        <begin position="88"/>
        <end position="223"/>
    </location>
</feature>
<dbReference type="InterPro" id="IPR029495">
    <property type="entry name" value="NACHT-assoc"/>
</dbReference>
<organism evidence="10 11">
    <name type="scientific">Coilia grayii</name>
    <name type="common">Gray's grenadier anchovy</name>
    <dbReference type="NCBI Taxonomy" id="363190"/>
    <lineage>
        <taxon>Eukaryota</taxon>
        <taxon>Metazoa</taxon>
        <taxon>Chordata</taxon>
        <taxon>Craniata</taxon>
        <taxon>Vertebrata</taxon>
        <taxon>Euteleostomi</taxon>
        <taxon>Actinopterygii</taxon>
        <taxon>Neopterygii</taxon>
        <taxon>Teleostei</taxon>
        <taxon>Clupei</taxon>
        <taxon>Clupeiformes</taxon>
        <taxon>Clupeoidei</taxon>
        <taxon>Engraulidae</taxon>
        <taxon>Coilinae</taxon>
        <taxon>Coilia</taxon>
    </lineage>
</organism>
<evidence type="ECO:0000256" key="2">
    <source>
        <dbReference type="ARBA" id="ARBA00022490"/>
    </source>
</evidence>
<dbReference type="Proteomes" id="UP001591681">
    <property type="component" value="Unassembled WGS sequence"/>
</dbReference>
<dbReference type="InterPro" id="IPR001870">
    <property type="entry name" value="B30.2/SPRY"/>
</dbReference>
<dbReference type="InterPro" id="IPR043136">
    <property type="entry name" value="B30.2/SPRY_sf"/>
</dbReference>
<evidence type="ECO:0000259" key="8">
    <source>
        <dbReference type="PROSITE" id="PS50188"/>
    </source>
</evidence>
<evidence type="ECO:0008006" key="12">
    <source>
        <dbReference type="Google" id="ProtNLM"/>
    </source>
</evidence>
<dbReference type="FunFam" id="3.40.50.300:FF:000210">
    <property type="entry name" value="Si:dkey-16p6.1"/>
    <property type="match status" value="1"/>
</dbReference>
<dbReference type="PANTHER" id="PTHR24106">
    <property type="entry name" value="NACHT, LRR AND CARD DOMAINS-CONTAINING"/>
    <property type="match status" value="1"/>
</dbReference>
<evidence type="ECO:0000256" key="1">
    <source>
        <dbReference type="ARBA" id="ARBA00004496"/>
    </source>
</evidence>
<feature type="region of interest" description="Disordered" evidence="7">
    <location>
        <begin position="851"/>
        <end position="872"/>
    </location>
</feature>
<dbReference type="InterPro" id="IPR051261">
    <property type="entry name" value="NLR"/>
</dbReference>